<organism evidence="2 3">
    <name type="scientific">Salix suchowensis</name>
    <dbReference type="NCBI Taxonomy" id="1278906"/>
    <lineage>
        <taxon>Eukaryota</taxon>
        <taxon>Viridiplantae</taxon>
        <taxon>Streptophyta</taxon>
        <taxon>Embryophyta</taxon>
        <taxon>Tracheophyta</taxon>
        <taxon>Spermatophyta</taxon>
        <taxon>Magnoliopsida</taxon>
        <taxon>eudicotyledons</taxon>
        <taxon>Gunneridae</taxon>
        <taxon>Pentapetalae</taxon>
        <taxon>rosids</taxon>
        <taxon>fabids</taxon>
        <taxon>Malpighiales</taxon>
        <taxon>Salicaceae</taxon>
        <taxon>Saliceae</taxon>
        <taxon>Salix</taxon>
    </lineage>
</organism>
<dbReference type="InterPro" id="IPR027523">
    <property type="entry name" value="CLU_prot"/>
</dbReference>
<reference evidence="2" key="2">
    <citation type="journal article" date="2023" name="Int. J. Mol. Sci.">
        <title>De Novo Assembly and Annotation of 11 Diverse Shrub Willow (Salix) Genomes Reveals Novel Gene Organization in Sex-Linked Regions.</title>
        <authorList>
            <person name="Hyden B."/>
            <person name="Feng K."/>
            <person name="Yates T.B."/>
            <person name="Jawdy S."/>
            <person name="Cereghino C."/>
            <person name="Smart L.B."/>
            <person name="Muchero W."/>
        </authorList>
    </citation>
    <scope>NUCLEOTIDE SEQUENCE</scope>
    <source>
        <tissue evidence="2">Shoot tip</tissue>
    </source>
</reference>
<gene>
    <name evidence="2" type="ORF">OIU77_015198</name>
</gene>
<accession>A0ABQ8ZSK5</accession>
<dbReference type="EMBL" id="JAPFFI010000026">
    <property type="protein sequence ID" value="KAJ6309396.1"/>
    <property type="molecule type" value="Genomic_DNA"/>
</dbReference>
<dbReference type="InterPro" id="IPR033646">
    <property type="entry name" value="CLU-central"/>
</dbReference>
<evidence type="ECO:0000313" key="2">
    <source>
        <dbReference type="EMBL" id="KAJ6309396.1"/>
    </source>
</evidence>
<feature type="domain" description="CLU central" evidence="1">
    <location>
        <begin position="1"/>
        <end position="101"/>
    </location>
</feature>
<protein>
    <recommendedName>
        <fullName evidence="1">CLU central domain-containing protein</fullName>
    </recommendedName>
</protein>
<evidence type="ECO:0000313" key="3">
    <source>
        <dbReference type="Proteomes" id="UP001141253"/>
    </source>
</evidence>
<comment type="caution">
    <text evidence="2">The sequence shown here is derived from an EMBL/GenBank/DDBJ whole genome shotgun (WGS) entry which is preliminary data.</text>
</comment>
<name>A0ABQ8ZSK5_9ROSI</name>
<dbReference type="CDD" id="cd15466">
    <property type="entry name" value="CLU-central"/>
    <property type="match status" value="1"/>
</dbReference>
<keyword evidence="3" id="KW-1185">Reference proteome</keyword>
<dbReference type="PANTHER" id="PTHR12601">
    <property type="entry name" value="EUKARYOTIC TRANSLATION INITIATION FACTOR 3 SUBUNIT EIF-3"/>
    <property type="match status" value="1"/>
</dbReference>
<dbReference type="PANTHER" id="PTHR12601:SF39">
    <property type="entry name" value="PROTEIN REDUCED CHLOROPLAST COVERAGE 2"/>
    <property type="match status" value="1"/>
</dbReference>
<dbReference type="Pfam" id="PF12807">
    <property type="entry name" value="eIF3_p135"/>
    <property type="match status" value="1"/>
</dbReference>
<proteinExistence type="predicted"/>
<evidence type="ECO:0000259" key="1">
    <source>
        <dbReference type="Pfam" id="PF12807"/>
    </source>
</evidence>
<reference evidence="2" key="1">
    <citation type="submission" date="2022-10" db="EMBL/GenBank/DDBJ databases">
        <authorList>
            <person name="Hyden B.L."/>
            <person name="Feng K."/>
            <person name="Yates T."/>
            <person name="Jawdy S."/>
            <person name="Smart L.B."/>
            <person name="Muchero W."/>
        </authorList>
    </citation>
    <scope>NUCLEOTIDE SEQUENCE</scope>
    <source>
        <tissue evidence="2">Shoot tip</tissue>
    </source>
</reference>
<dbReference type="Proteomes" id="UP001141253">
    <property type="component" value="Unassembled WGS sequence"/>
</dbReference>
<sequence length="172" mass="19500">MIVRAFKHILQAVVASVNNVADLAACIASCLNIFLGTPSTENEDSDIINDEKLKWKWVETFLGKRFGWQWKHENCQDLRKFAILRGLSHKVGLELLPRDYDMDNASPFKKSDIISMVPVYKHVACSSADGRTMLESSKTSLDKGKLEDAVNYGTKSVALNIERLQEHIVYWL</sequence>